<evidence type="ECO:0000256" key="4">
    <source>
        <dbReference type="SAM" id="MobiDB-lite"/>
    </source>
</evidence>
<comment type="caution">
    <text evidence="7">The sequence shown here is derived from an EMBL/GenBank/DDBJ whole genome shotgun (WGS) entry which is preliminary data.</text>
</comment>
<feature type="compositionally biased region" description="Low complexity" evidence="4">
    <location>
        <begin position="477"/>
        <end position="502"/>
    </location>
</feature>
<dbReference type="Pfam" id="PF01833">
    <property type="entry name" value="TIG"/>
    <property type="match status" value="1"/>
</dbReference>
<dbReference type="Pfam" id="PF25603">
    <property type="entry name" value="SPT23_MGA2_DBD"/>
    <property type="match status" value="1"/>
</dbReference>
<keyword evidence="1" id="KW-0597">Phosphoprotein</keyword>
<feature type="compositionally biased region" description="Polar residues" evidence="4">
    <location>
        <begin position="549"/>
        <end position="566"/>
    </location>
</feature>
<evidence type="ECO:0000259" key="6">
    <source>
        <dbReference type="SMART" id="SM00429"/>
    </source>
</evidence>
<dbReference type="Proteomes" id="UP000837801">
    <property type="component" value="Unassembled WGS sequence"/>
</dbReference>
<keyword evidence="8" id="KW-1185">Reference proteome</keyword>
<dbReference type="FunFam" id="2.60.40.10:FF:001880">
    <property type="entry name" value="Mga2p"/>
    <property type="match status" value="1"/>
</dbReference>
<feature type="compositionally biased region" description="Polar residues" evidence="4">
    <location>
        <begin position="1092"/>
        <end position="1104"/>
    </location>
</feature>
<dbReference type="GO" id="GO:2001280">
    <property type="term" value="P:positive regulation of unsaturated fatty acid biosynthetic process"/>
    <property type="evidence" value="ECO:0007669"/>
    <property type="project" value="UniProtKB-ARBA"/>
</dbReference>
<dbReference type="GO" id="GO:0005789">
    <property type="term" value="C:endoplasmic reticulum membrane"/>
    <property type="evidence" value="ECO:0007669"/>
    <property type="project" value="UniProtKB-ARBA"/>
</dbReference>
<feature type="compositionally biased region" description="Low complexity" evidence="4">
    <location>
        <begin position="567"/>
        <end position="588"/>
    </location>
</feature>
<keyword evidence="2" id="KW-0677">Repeat</keyword>
<dbReference type="GO" id="GO:0019208">
    <property type="term" value="F:phosphatase regulator activity"/>
    <property type="evidence" value="ECO:0007669"/>
    <property type="project" value="TreeGrafter"/>
</dbReference>
<feature type="repeat" description="ANK" evidence="3">
    <location>
        <begin position="822"/>
        <end position="854"/>
    </location>
</feature>
<evidence type="ECO:0000313" key="8">
    <source>
        <dbReference type="Proteomes" id="UP000837801"/>
    </source>
</evidence>
<dbReference type="GO" id="GO:0045944">
    <property type="term" value="P:positive regulation of transcription by RNA polymerase II"/>
    <property type="evidence" value="ECO:0007669"/>
    <property type="project" value="UniProtKB-ARBA"/>
</dbReference>
<dbReference type="SUPFAM" id="SSF48403">
    <property type="entry name" value="Ankyrin repeat"/>
    <property type="match status" value="1"/>
</dbReference>
<dbReference type="InterPro" id="IPR014756">
    <property type="entry name" value="Ig_E-set"/>
</dbReference>
<dbReference type="CDD" id="cd00102">
    <property type="entry name" value="IPT"/>
    <property type="match status" value="1"/>
</dbReference>
<dbReference type="Gene3D" id="1.25.40.20">
    <property type="entry name" value="Ankyrin repeat-containing domain"/>
    <property type="match status" value="1"/>
</dbReference>
<gene>
    <name evidence="7" type="ORF">CLIB1423_11S03004</name>
</gene>
<feature type="compositionally biased region" description="Basic and acidic residues" evidence="4">
    <location>
        <begin position="1105"/>
        <end position="1114"/>
    </location>
</feature>
<evidence type="ECO:0000256" key="3">
    <source>
        <dbReference type="PROSITE-ProRule" id="PRU00023"/>
    </source>
</evidence>
<evidence type="ECO:0000256" key="1">
    <source>
        <dbReference type="ARBA" id="ARBA00022553"/>
    </source>
</evidence>
<protein>
    <submittedName>
        <fullName evidence="7">Protein Mga2p</fullName>
    </submittedName>
</protein>
<dbReference type="PANTHER" id="PTHR24179">
    <property type="entry name" value="PROTEIN PHOSPHATASE 1 REGULATORY SUBUNIT 12"/>
    <property type="match status" value="1"/>
</dbReference>
<keyword evidence="5" id="KW-0472">Membrane</keyword>
<dbReference type="InterPro" id="IPR002909">
    <property type="entry name" value="IPT_dom"/>
</dbReference>
<dbReference type="AlphaFoldDB" id="A0A9P0QRF4"/>
<name>A0A9P0QRF4_9ASCO</name>
<dbReference type="SMART" id="SM00248">
    <property type="entry name" value="ANK"/>
    <property type="match status" value="2"/>
</dbReference>
<dbReference type="InterPro" id="IPR051226">
    <property type="entry name" value="PP1_Regulatory_Subunit"/>
</dbReference>
<feature type="region of interest" description="Disordered" evidence="4">
    <location>
        <begin position="602"/>
        <end position="626"/>
    </location>
</feature>
<dbReference type="GO" id="GO:0005634">
    <property type="term" value="C:nucleus"/>
    <property type="evidence" value="ECO:0007669"/>
    <property type="project" value="UniProtKB-ARBA"/>
</dbReference>
<feature type="compositionally biased region" description="Polar residues" evidence="4">
    <location>
        <begin position="68"/>
        <end position="83"/>
    </location>
</feature>
<dbReference type="EMBL" id="CAKXYY010000011">
    <property type="protein sequence ID" value="CAH2353582.1"/>
    <property type="molecule type" value="Genomic_DNA"/>
</dbReference>
<evidence type="ECO:0000256" key="5">
    <source>
        <dbReference type="SAM" id="Phobius"/>
    </source>
</evidence>
<dbReference type="InterPro" id="IPR013783">
    <property type="entry name" value="Ig-like_fold"/>
</dbReference>
<organism evidence="7 8">
    <name type="scientific">[Candida] railenensis</name>
    <dbReference type="NCBI Taxonomy" id="45579"/>
    <lineage>
        <taxon>Eukaryota</taxon>
        <taxon>Fungi</taxon>
        <taxon>Dikarya</taxon>
        <taxon>Ascomycota</taxon>
        <taxon>Saccharomycotina</taxon>
        <taxon>Pichiomycetes</taxon>
        <taxon>Debaryomycetaceae</taxon>
        <taxon>Kurtzmaniella</taxon>
    </lineage>
</organism>
<keyword evidence="5" id="KW-1133">Transmembrane helix</keyword>
<keyword evidence="5" id="KW-0812">Transmembrane</keyword>
<dbReference type="InterPro" id="IPR057962">
    <property type="entry name" value="SPT23_MGA2_DBD"/>
</dbReference>
<dbReference type="PROSITE" id="PS50088">
    <property type="entry name" value="ANK_REPEAT"/>
    <property type="match status" value="1"/>
</dbReference>
<keyword evidence="3" id="KW-0040">ANK repeat</keyword>
<feature type="region of interest" description="Disordered" evidence="4">
    <location>
        <begin position="1089"/>
        <end position="1120"/>
    </location>
</feature>
<feature type="compositionally biased region" description="Polar residues" evidence="4">
    <location>
        <begin position="519"/>
        <end position="534"/>
    </location>
</feature>
<dbReference type="GO" id="GO:0033554">
    <property type="term" value="P:cellular response to stress"/>
    <property type="evidence" value="ECO:0007669"/>
    <property type="project" value="UniProtKB-ARBA"/>
</dbReference>
<feature type="region of interest" description="Disordered" evidence="4">
    <location>
        <begin position="51"/>
        <end position="108"/>
    </location>
</feature>
<feature type="region of interest" description="Disordered" evidence="4">
    <location>
        <begin position="172"/>
        <end position="193"/>
    </location>
</feature>
<feature type="compositionally biased region" description="Low complexity" evidence="4">
    <location>
        <begin position="602"/>
        <end position="615"/>
    </location>
</feature>
<feature type="compositionally biased region" description="Low complexity" evidence="4">
    <location>
        <begin position="84"/>
        <end position="102"/>
    </location>
</feature>
<dbReference type="OrthoDB" id="71307at2759"/>
<feature type="compositionally biased region" description="Low complexity" evidence="4">
    <location>
        <begin position="56"/>
        <end position="67"/>
    </location>
</feature>
<dbReference type="GO" id="GO:0004857">
    <property type="term" value="F:enzyme inhibitor activity"/>
    <property type="evidence" value="ECO:0007669"/>
    <property type="project" value="TreeGrafter"/>
</dbReference>
<feature type="region of interest" description="Disordered" evidence="4">
    <location>
        <begin position="1022"/>
        <end position="1041"/>
    </location>
</feature>
<dbReference type="InterPro" id="IPR036770">
    <property type="entry name" value="Ankyrin_rpt-contain_sf"/>
</dbReference>
<dbReference type="Pfam" id="PF12796">
    <property type="entry name" value="Ank_2"/>
    <property type="match status" value="1"/>
</dbReference>
<feature type="compositionally biased region" description="Acidic residues" evidence="4">
    <location>
        <begin position="988"/>
        <end position="1013"/>
    </location>
</feature>
<dbReference type="SUPFAM" id="SSF81296">
    <property type="entry name" value="E set domains"/>
    <property type="match status" value="1"/>
</dbReference>
<feature type="region of interest" description="Disordered" evidence="4">
    <location>
        <begin position="450"/>
        <end position="588"/>
    </location>
</feature>
<reference evidence="7" key="1">
    <citation type="submission" date="2022-03" db="EMBL/GenBank/DDBJ databases">
        <authorList>
            <person name="Legras J.-L."/>
            <person name="Devillers H."/>
            <person name="Grondin C."/>
        </authorList>
    </citation>
    <scope>NUCLEOTIDE SEQUENCE</scope>
    <source>
        <strain evidence="7">CLIB 1423</strain>
    </source>
</reference>
<dbReference type="GO" id="GO:0030466">
    <property type="term" value="P:silent mating-type cassette heterochromatin formation"/>
    <property type="evidence" value="ECO:0007669"/>
    <property type="project" value="UniProtKB-ARBA"/>
</dbReference>
<evidence type="ECO:0000256" key="2">
    <source>
        <dbReference type="ARBA" id="ARBA00022737"/>
    </source>
</evidence>
<evidence type="ECO:0000313" key="7">
    <source>
        <dbReference type="EMBL" id="CAH2353582.1"/>
    </source>
</evidence>
<feature type="region of interest" description="Disordered" evidence="4">
    <location>
        <begin position="983"/>
        <end position="1013"/>
    </location>
</feature>
<feature type="domain" description="IPT/TIG" evidence="6">
    <location>
        <begin position="621"/>
        <end position="707"/>
    </location>
</feature>
<dbReference type="Gene3D" id="2.60.40.10">
    <property type="entry name" value="Immunoglobulins"/>
    <property type="match status" value="1"/>
</dbReference>
<dbReference type="SMART" id="SM00429">
    <property type="entry name" value="IPT"/>
    <property type="match status" value="1"/>
</dbReference>
<sequence length="1209" mass="133697">MSSSYQTLANPPMDQISSNNVNNVDPLDFPMDDQDILDEFLDQRVYEVTDGTSPISNMNRQSNNSSNTGISNEINHSSGINSHTTTTNNNNDNNNNTNNDLNDQFDLDSGANSNNYNLGSLENLDIGSFYQPSPDYMIASNNHSGFHSPEGVSPQSFQQAQRQQQHNDIVQGSASMPGVQPELKLESNSNYSTPPEKTIITAYDYARSELAKLKFGNPSMSPQPNSVSVPDPMTYLDFSPQTMSGLPFKLELSNLPTYSRVETQIKLKFSLSPPPSSFLLHIPQDLISKSKFCLKDSIHSMPEEFKKHVLFLDTYVLTSDLKKSCTICSRCIKREQKRASRRKSAIFGEQQDTMKEEQIEEVSPKANNNSWSDENMSKKAIIFNCKEIVSFPPPNGLSNDLKKSLELSIRIVCYCRHHKESKGFKLLFVVKDYTGKIVAKNISSPIMIMDRKKTTGGGNNSRIENSLPNSVSNSSTNLAGLGSTAASASGAEGGANSSSNLSTHPVIPDSGLESLHPLSPNSIDGESNSEPTNTDTDRGLKRKKLSVDDSFNTSSNPMFNGSSNNFSPISNSDTNTNTSTHNYFMKPSSSANLLNPLNSLMSQSTHQQSQQSQQSNGGPPVPSIQRIIPAQGPIRGGIEVTLLGFNFRPGLMVKFGSNQALATHCWSETTIVTYLPPASQPGQVLVSFENESLMLGSVQQQQVFTYTDDTDRQLIELALQIVGLKMNGKLEDAKNIAKRIVGTDERNGGGSNESSGSVAGATNAALDQESSGYEWFDNAHKAVEILTKSDLSTEDILINFLSLVDLPNCPIILLNWQLCTNQGQTLLHLATLKNYSNLIKFLITHGCKIDVKDNQGLTPLFFASMCGHRELISLFVECKSNYNLKLANEKHLIDYCDPNVLDIFNNLSDNEADFSKGITNSNPSSGVLSKSISMDSLNSLFTMSYGRHISKMVGRESSEISTFKKLESGDRHIVRREFKPTDEKCSDVYDDSNDSSEFADSEFESNDEDYDDYGDVETLRNSSLNETRGSSSSSNTTITATGNGSLWQKVKNVFNNDEDIELPSYDDLFPFRDTQSTIIETSSSKILEVQREGTSGSTTNNSKDVQTDVQHEEDSGITSDSSDDLMISYKLHNGRKTVKNDKMLLFFWFPALIVIGALFVSISVMGYKFDFIEDWKVYFRSIIGNLMVGNERVIRVFQHERNGIRELLT</sequence>
<proteinExistence type="predicted"/>
<dbReference type="PANTHER" id="PTHR24179:SF29">
    <property type="entry name" value="LD46604P"/>
    <property type="match status" value="1"/>
</dbReference>
<accession>A0A9P0QRF4</accession>
<dbReference type="PROSITE" id="PS50297">
    <property type="entry name" value="ANK_REP_REGION"/>
    <property type="match status" value="1"/>
</dbReference>
<feature type="transmembrane region" description="Helical" evidence="5">
    <location>
        <begin position="1145"/>
        <end position="1167"/>
    </location>
</feature>
<feature type="compositionally biased region" description="Polar residues" evidence="4">
    <location>
        <begin position="460"/>
        <end position="476"/>
    </location>
</feature>
<dbReference type="InterPro" id="IPR002110">
    <property type="entry name" value="Ankyrin_rpt"/>
</dbReference>